<dbReference type="PANTHER" id="PTHR43289">
    <property type="entry name" value="MITOGEN-ACTIVATED PROTEIN KINASE KINASE KINASE 20-RELATED"/>
    <property type="match status" value="1"/>
</dbReference>
<keyword evidence="9" id="KW-1185">Reference proteome</keyword>
<dbReference type="InterPro" id="IPR011009">
    <property type="entry name" value="Kinase-like_dom_sf"/>
</dbReference>
<evidence type="ECO:0000256" key="6">
    <source>
        <dbReference type="SAM" id="MobiDB-lite"/>
    </source>
</evidence>
<feature type="domain" description="Protein kinase" evidence="7">
    <location>
        <begin position="129"/>
        <end position="402"/>
    </location>
</feature>
<keyword evidence="2 5" id="KW-0547">Nucleotide-binding</keyword>
<dbReference type="RefSeq" id="WP_137332737.1">
    <property type="nucleotide sequence ID" value="NZ_CP040077.1"/>
</dbReference>
<reference evidence="8 9" key="1">
    <citation type="submission" date="2019-05" db="EMBL/GenBank/DDBJ databases">
        <title>Burkholderia sp. DHOD12, isolated from subtropical forest soil.</title>
        <authorList>
            <person name="Gao Z.-H."/>
            <person name="Qiu L.-H."/>
        </authorList>
    </citation>
    <scope>NUCLEOTIDE SEQUENCE [LARGE SCALE GENOMIC DNA]</scope>
    <source>
        <strain evidence="8 9">DHOD12</strain>
    </source>
</reference>
<dbReference type="PROSITE" id="PS50011">
    <property type="entry name" value="PROTEIN_KINASE_DOM"/>
    <property type="match status" value="1"/>
</dbReference>
<evidence type="ECO:0000256" key="1">
    <source>
        <dbReference type="ARBA" id="ARBA00022679"/>
    </source>
</evidence>
<dbReference type="Gene3D" id="3.30.200.20">
    <property type="entry name" value="Phosphorylase Kinase, domain 1"/>
    <property type="match status" value="1"/>
</dbReference>
<dbReference type="PROSITE" id="PS00107">
    <property type="entry name" value="PROTEIN_KINASE_ATP"/>
    <property type="match status" value="1"/>
</dbReference>
<dbReference type="PANTHER" id="PTHR43289:SF6">
    <property type="entry name" value="SERINE_THREONINE-PROTEIN KINASE NEKL-3"/>
    <property type="match status" value="1"/>
</dbReference>
<dbReference type="AlphaFoldDB" id="A0A4P8IRU5"/>
<keyword evidence="1" id="KW-0808">Transferase</keyword>
<dbReference type="GO" id="GO:0004674">
    <property type="term" value="F:protein serine/threonine kinase activity"/>
    <property type="evidence" value="ECO:0007669"/>
    <property type="project" value="TreeGrafter"/>
</dbReference>
<dbReference type="Gene3D" id="1.10.510.10">
    <property type="entry name" value="Transferase(Phosphotransferase) domain 1"/>
    <property type="match status" value="1"/>
</dbReference>
<keyword evidence="3" id="KW-0418">Kinase</keyword>
<proteinExistence type="predicted"/>
<feature type="region of interest" description="Disordered" evidence="6">
    <location>
        <begin position="90"/>
        <end position="113"/>
    </location>
</feature>
<feature type="region of interest" description="Disordered" evidence="6">
    <location>
        <begin position="345"/>
        <end position="368"/>
    </location>
</feature>
<keyword evidence="4 5" id="KW-0067">ATP-binding</keyword>
<dbReference type="SUPFAM" id="SSF56112">
    <property type="entry name" value="Protein kinase-like (PK-like)"/>
    <property type="match status" value="1"/>
</dbReference>
<evidence type="ECO:0000256" key="3">
    <source>
        <dbReference type="ARBA" id="ARBA00022777"/>
    </source>
</evidence>
<dbReference type="GO" id="GO:0005524">
    <property type="term" value="F:ATP binding"/>
    <property type="evidence" value="ECO:0007669"/>
    <property type="project" value="UniProtKB-UniRule"/>
</dbReference>
<name>A0A4P8IRU5_9BURK</name>
<organism evidence="8 9">
    <name type="scientific">Trinickia violacea</name>
    <dbReference type="NCBI Taxonomy" id="2571746"/>
    <lineage>
        <taxon>Bacteria</taxon>
        <taxon>Pseudomonadati</taxon>
        <taxon>Pseudomonadota</taxon>
        <taxon>Betaproteobacteria</taxon>
        <taxon>Burkholderiales</taxon>
        <taxon>Burkholderiaceae</taxon>
        <taxon>Trinickia</taxon>
    </lineage>
</organism>
<protein>
    <submittedName>
        <fullName evidence="8">DUF4384 domain-containing protein</fullName>
    </submittedName>
</protein>
<dbReference type="Proteomes" id="UP000298656">
    <property type="component" value="Chromosome 1"/>
</dbReference>
<evidence type="ECO:0000256" key="4">
    <source>
        <dbReference type="ARBA" id="ARBA00022840"/>
    </source>
</evidence>
<dbReference type="InterPro" id="IPR017441">
    <property type="entry name" value="Protein_kinase_ATP_BS"/>
</dbReference>
<dbReference type="EMBL" id="CP040077">
    <property type="protein sequence ID" value="QCP49913.1"/>
    <property type="molecule type" value="Genomic_DNA"/>
</dbReference>
<dbReference type="InterPro" id="IPR025493">
    <property type="entry name" value="DUF4384"/>
</dbReference>
<evidence type="ECO:0000256" key="2">
    <source>
        <dbReference type="ARBA" id="ARBA00022741"/>
    </source>
</evidence>
<dbReference type="CDD" id="cd14014">
    <property type="entry name" value="STKc_PknB_like"/>
    <property type="match status" value="1"/>
</dbReference>
<dbReference type="PROSITE" id="PS00108">
    <property type="entry name" value="PROTEIN_KINASE_ST"/>
    <property type="match status" value="1"/>
</dbReference>
<dbReference type="Pfam" id="PF00069">
    <property type="entry name" value="Pkinase"/>
    <property type="match status" value="1"/>
</dbReference>
<sequence>MTSLAQLIQTFQSGALSHDAFFDEIDRALAADHANGVRLREVLDETQTKKPLPGEVYAEVVRHIEQFSTGSDAALADRASDETRVVAPAAPLNSRPGAPSAGAHTFPSSLPNADPDSVKGIGDTLNGRFVLEECLGVGGMGTVYKALDLRKLEASDRMPYIAIKVLNVQFRGQPTSLIALQREARKAQTLAHRNIVTVYDFDRDGPMVYLTMEYLSGKPLSKTLRAPDFTGMPYEKASPIINGMGRALAYAHERGFVHCDFKPANVFITDGGEVKVIDFGIARVFQRPDEDTDVTIFDPASLGGITPAYASPEMFEHREPDPRDDVYALACVTYELLTGHHPFDRLSATQARSEKRQPERPKNLDRRQWKTLSEALSFDRASRTPSVARFLEGMGTEKHAAPVASAAPSMPKRSPQRIPRKPLAIGGGAVVVLAALWFGYRQFAGTSGQPQQQQSSGAIAQAPGNTESQTLSLAAVTPVLDGLPCSALNASVDGHTLNVHGFVEARVGRAQVRDALNGVPGLATLNLDLRPVGANNCGIVKAFSPYWSANHPVADAAPAASASAATIRTRAPNGQLNEGDALVVDLTTPSFDSYVYVDYYVLDGSVAHLVPSSREKDNQAPPNYSATVGSAGDWVIGKPFGTEMIVLLVTPVPLFDTLRPDVEPRADYLSAVDQRLKQLSAKYGVAHVVVDFVQITTHAGKH</sequence>
<evidence type="ECO:0000256" key="5">
    <source>
        <dbReference type="PROSITE-ProRule" id="PRU10141"/>
    </source>
</evidence>
<dbReference type="InterPro" id="IPR008271">
    <property type="entry name" value="Ser/Thr_kinase_AS"/>
</dbReference>
<dbReference type="InterPro" id="IPR000719">
    <property type="entry name" value="Prot_kinase_dom"/>
</dbReference>
<gene>
    <name evidence="8" type="ORF">FAZ95_12440</name>
</gene>
<dbReference type="OrthoDB" id="9791419at2"/>
<evidence type="ECO:0000259" key="7">
    <source>
        <dbReference type="PROSITE" id="PS50011"/>
    </source>
</evidence>
<feature type="binding site" evidence="5">
    <location>
        <position position="164"/>
    </location>
    <ligand>
        <name>ATP</name>
        <dbReference type="ChEBI" id="CHEBI:30616"/>
    </ligand>
</feature>
<dbReference type="KEGG" id="tvl:FAZ95_12440"/>
<evidence type="ECO:0000313" key="8">
    <source>
        <dbReference type="EMBL" id="QCP49913.1"/>
    </source>
</evidence>
<dbReference type="Pfam" id="PF14326">
    <property type="entry name" value="DUF4384"/>
    <property type="match status" value="1"/>
</dbReference>
<feature type="compositionally biased region" description="Basic and acidic residues" evidence="6">
    <location>
        <begin position="352"/>
        <end position="368"/>
    </location>
</feature>
<accession>A0A4P8IRU5</accession>
<evidence type="ECO:0000313" key="9">
    <source>
        <dbReference type="Proteomes" id="UP000298656"/>
    </source>
</evidence>